<dbReference type="InterPro" id="IPR055066">
    <property type="entry name" value="AASDHPPT_N"/>
</dbReference>
<protein>
    <submittedName>
        <fullName evidence="5">Phosphopantetheine-protein transferase</fullName>
    </submittedName>
</protein>
<gene>
    <name evidence="5" type="ORF">DKG74_14265</name>
</gene>
<evidence type="ECO:0000313" key="5">
    <source>
        <dbReference type="EMBL" id="PWR21167.1"/>
    </source>
</evidence>
<dbReference type="SUPFAM" id="SSF56214">
    <property type="entry name" value="4'-phosphopantetheinyl transferase"/>
    <property type="match status" value="2"/>
</dbReference>
<keyword evidence="2 5" id="KW-0808">Transferase</keyword>
<organism evidence="5 6">
    <name type="scientific">Zavarzinia aquatilis</name>
    <dbReference type="NCBI Taxonomy" id="2211142"/>
    <lineage>
        <taxon>Bacteria</taxon>
        <taxon>Pseudomonadati</taxon>
        <taxon>Pseudomonadota</taxon>
        <taxon>Alphaproteobacteria</taxon>
        <taxon>Rhodospirillales</taxon>
        <taxon>Zavarziniaceae</taxon>
        <taxon>Zavarzinia</taxon>
    </lineage>
</organism>
<proteinExistence type="inferred from homology"/>
<dbReference type="InterPro" id="IPR008278">
    <property type="entry name" value="4-PPantetheinyl_Trfase_dom"/>
</dbReference>
<comment type="similarity">
    <text evidence="1">Belongs to the P-Pant transferase superfamily. Gsp/Sfp/HetI/AcpT family.</text>
</comment>
<dbReference type="PANTHER" id="PTHR12215:SF10">
    <property type="entry name" value="L-AMINOADIPATE-SEMIALDEHYDE DEHYDROGENASE-PHOSPHOPANTETHEINYL TRANSFERASE"/>
    <property type="match status" value="1"/>
</dbReference>
<dbReference type="InterPro" id="IPR050559">
    <property type="entry name" value="P-Pant_transferase_sf"/>
</dbReference>
<dbReference type="Pfam" id="PF01648">
    <property type="entry name" value="ACPS"/>
    <property type="match status" value="1"/>
</dbReference>
<accession>A0A317E253</accession>
<sequence>MHRYDETSPAPEACRADVWLIDLELSHSETQTLDVQPSFEEQRRAAKFRRPLDRRRFLRSRGALRRILSDYTGQAPAGLDIGADENGRPRLADPSIMDFNSSRSGNFALIALTRHCRIGVDIEQVQADFPCMDLAKTFFSRNENTSLGALPTPRRTAGFFQAWVSKEACVKAWGMGLSLPLDSFDVCADPSAPAALLDDRSGGSPLWLYRIAAPDGYAATVAADRPLASLRLHTTRHFRLHQTAPDTARPTVQEI</sequence>
<evidence type="ECO:0000256" key="1">
    <source>
        <dbReference type="ARBA" id="ARBA00010990"/>
    </source>
</evidence>
<dbReference type="RefSeq" id="WP_109906845.1">
    <property type="nucleotide sequence ID" value="NZ_QGLE01000008.1"/>
</dbReference>
<dbReference type="Proteomes" id="UP000245461">
    <property type="component" value="Unassembled WGS sequence"/>
</dbReference>
<dbReference type="EMBL" id="QGLE01000008">
    <property type="protein sequence ID" value="PWR21167.1"/>
    <property type="molecule type" value="Genomic_DNA"/>
</dbReference>
<dbReference type="Pfam" id="PF22624">
    <property type="entry name" value="AASDHPPT_N"/>
    <property type="match status" value="1"/>
</dbReference>
<dbReference type="GO" id="GO:0019878">
    <property type="term" value="P:lysine biosynthetic process via aminoadipic acid"/>
    <property type="evidence" value="ECO:0007669"/>
    <property type="project" value="TreeGrafter"/>
</dbReference>
<evidence type="ECO:0000259" key="3">
    <source>
        <dbReference type="Pfam" id="PF01648"/>
    </source>
</evidence>
<dbReference type="GO" id="GO:0008897">
    <property type="term" value="F:holo-[acyl-carrier-protein] synthase activity"/>
    <property type="evidence" value="ECO:0007669"/>
    <property type="project" value="InterPro"/>
</dbReference>
<comment type="caution">
    <text evidence="5">The sequence shown here is derived from an EMBL/GenBank/DDBJ whole genome shotgun (WGS) entry which is preliminary data.</text>
</comment>
<keyword evidence="6" id="KW-1185">Reference proteome</keyword>
<dbReference type="InterPro" id="IPR037143">
    <property type="entry name" value="4-PPantetheinyl_Trfase_dom_sf"/>
</dbReference>
<feature type="domain" description="4'-phosphopantetheinyl transferase" evidence="3">
    <location>
        <begin position="117"/>
        <end position="222"/>
    </location>
</feature>
<dbReference type="PANTHER" id="PTHR12215">
    <property type="entry name" value="PHOSPHOPANTETHEINE TRANSFERASE"/>
    <property type="match status" value="1"/>
</dbReference>
<evidence type="ECO:0000313" key="6">
    <source>
        <dbReference type="Proteomes" id="UP000245461"/>
    </source>
</evidence>
<evidence type="ECO:0000256" key="2">
    <source>
        <dbReference type="ARBA" id="ARBA00022679"/>
    </source>
</evidence>
<dbReference type="GO" id="GO:0000287">
    <property type="term" value="F:magnesium ion binding"/>
    <property type="evidence" value="ECO:0007669"/>
    <property type="project" value="InterPro"/>
</dbReference>
<evidence type="ECO:0000259" key="4">
    <source>
        <dbReference type="Pfam" id="PF22624"/>
    </source>
</evidence>
<dbReference type="Gene3D" id="3.90.470.20">
    <property type="entry name" value="4'-phosphopantetheinyl transferase domain"/>
    <property type="match status" value="2"/>
</dbReference>
<dbReference type="GO" id="GO:0005829">
    <property type="term" value="C:cytosol"/>
    <property type="evidence" value="ECO:0007669"/>
    <property type="project" value="TreeGrafter"/>
</dbReference>
<feature type="domain" description="4'-phosphopantetheinyl transferase N-terminal" evidence="4">
    <location>
        <begin position="40"/>
        <end position="111"/>
    </location>
</feature>
<reference evidence="5 6" key="1">
    <citation type="submission" date="2018-05" db="EMBL/GenBank/DDBJ databases">
        <title>Zavarzinia sp. HR-AS.</title>
        <authorList>
            <person name="Lee Y."/>
            <person name="Jeon C.O."/>
        </authorList>
    </citation>
    <scope>NUCLEOTIDE SEQUENCE [LARGE SCALE GENOMIC DNA]</scope>
    <source>
        <strain evidence="5 6">HR-AS</strain>
    </source>
</reference>
<dbReference type="AlphaFoldDB" id="A0A317E253"/>
<name>A0A317E253_9PROT</name>
<dbReference type="OrthoDB" id="9808281at2"/>